<feature type="compositionally biased region" description="Low complexity" evidence="1">
    <location>
        <begin position="89"/>
        <end position="103"/>
    </location>
</feature>
<name>A0A699VFW4_TANCI</name>
<organism evidence="2">
    <name type="scientific">Tanacetum cinerariifolium</name>
    <name type="common">Dalmatian daisy</name>
    <name type="synonym">Chrysanthemum cinerariifolium</name>
    <dbReference type="NCBI Taxonomy" id="118510"/>
    <lineage>
        <taxon>Eukaryota</taxon>
        <taxon>Viridiplantae</taxon>
        <taxon>Streptophyta</taxon>
        <taxon>Embryophyta</taxon>
        <taxon>Tracheophyta</taxon>
        <taxon>Spermatophyta</taxon>
        <taxon>Magnoliopsida</taxon>
        <taxon>eudicotyledons</taxon>
        <taxon>Gunneridae</taxon>
        <taxon>Pentapetalae</taxon>
        <taxon>asterids</taxon>
        <taxon>campanulids</taxon>
        <taxon>Asterales</taxon>
        <taxon>Asteraceae</taxon>
        <taxon>Asteroideae</taxon>
        <taxon>Anthemideae</taxon>
        <taxon>Anthemidinae</taxon>
        <taxon>Tanacetum</taxon>
    </lineage>
</organism>
<dbReference type="AlphaFoldDB" id="A0A699VFW4"/>
<reference evidence="2" key="1">
    <citation type="journal article" date="2019" name="Sci. Rep.">
        <title>Draft genome of Tanacetum cinerariifolium, the natural source of mosquito coil.</title>
        <authorList>
            <person name="Yamashiro T."/>
            <person name="Shiraishi A."/>
            <person name="Satake H."/>
            <person name="Nakayama K."/>
        </authorList>
    </citation>
    <scope>NUCLEOTIDE SEQUENCE</scope>
</reference>
<gene>
    <name evidence="2" type="ORF">Tci_904210</name>
</gene>
<evidence type="ECO:0000313" key="2">
    <source>
        <dbReference type="EMBL" id="GFD32241.1"/>
    </source>
</evidence>
<feature type="compositionally biased region" description="Basic and acidic residues" evidence="1">
    <location>
        <begin position="72"/>
        <end position="88"/>
    </location>
</feature>
<feature type="region of interest" description="Disordered" evidence="1">
    <location>
        <begin position="37"/>
        <end position="103"/>
    </location>
</feature>
<dbReference type="EMBL" id="BKCJ011422353">
    <property type="protein sequence ID" value="GFD32241.1"/>
    <property type="molecule type" value="Genomic_DNA"/>
</dbReference>
<protein>
    <submittedName>
        <fullName evidence="2">Zinc finger, CCHC-type, retrotransposon Gag domain protein</fullName>
    </submittedName>
</protein>
<feature type="non-terminal residue" evidence="2">
    <location>
        <position position="1"/>
    </location>
</feature>
<accession>A0A699VFW4</accession>
<sequence length="122" mass="14040">ERLKREYHSIRQTSSETSTEFMQRFLQLAGFLGAADGTEEEQAKNFQWGLRRSGDRHQPASQQSSHRSHGQNNDRHGSDRRGGNDNHRSNNNNNNYSSSNNRLNFKSIHLSPIHEHDPNTTL</sequence>
<evidence type="ECO:0000256" key="1">
    <source>
        <dbReference type="SAM" id="MobiDB-lite"/>
    </source>
</evidence>
<proteinExistence type="predicted"/>
<comment type="caution">
    <text evidence="2">The sequence shown here is derived from an EMBL/GenBank/DDBJ whole genome shotgun (WGS) entry which is preliminary data.</text>
</comment>